<sequence length="110" mass="12279">MEPSPWSQRDEIAAALRQISAGFAALADAIAADPADPPAESRYRSLLAEWSDRGLTRAEASALFRRHGFSPQAAGGWVRGDWLEIRDDGRRYLTDRSLHWLAEQETPDDD</sequence>
<accession>A0ABV5SFD8</accession>
<dbReference type="EMBL" id="JBHMBW010000098">
    <property type="protein sequence ID" value="MFB9630397.1"/>
    <property type="molecule type" value="Genomic_DNA"/>
</dbReference>
<evidence type="ECO:0000313" key="1">
    <source>
        <dbReference type="EMBL" id="MFB9630397.1"/>
    </source>
</evidence>
<organism evidence="1 2">
    <name type="scientific">Nonomuraea helvata</name>
    <dbReference type="NCBI Taxonomy" id="37484"/>
    <lineage>
        <taxon>Bacteria</taxon>
        <taxon>Bacillati</taxon>
        <taxon>Actinomycetota</taxon>
        <taxon>Actinomycetes</taxon>
        <taxon>Streptosporangiales</taxon>
        <taxon>Streptosporangiaceae</taxon>
        <taxon>Nonomuraea</taxon>
    </lineage>
</organism>
<dbReference type="Proteomes" id="UP001589532">
    <property type="component" value="Unassembled WGS sequence"/>
</dbReference>
<keyword evidence="2" id="KW-1185">Reference proteome</keyword>
<reference evidence="1 2" key="1">
    <citation type="submission" date="2024-09" db="EMBL/GenBank/DDBJ databases">
        <authorList>
            <person name="Sun Q."/>
            <person name="Mori K."/>
        </authorList>
    </citation>
    <scope>NUCLEOTIDE SEQUENCE [LARGE SCALE GENOMIC DNA]</scope>
    <source>
        <strain evidence="1 2">JCM 3143</strain>
    </source>
</reference>
<comment type="caution">
    <text evidence="1">The sequence shown here is derived from an EMBL/GenBank/DDBJ whole genome shotgun (WGS) entry which is preliminary data.</text>
</comment>
<proteinExistence type="predicted"/>
<protein>
    <submittedName>
        <fullName evidence="1">Uncharacterized protein</fullName>
    </submittedName>
</protein>
<gene>
    <name evidence="1" type="ORF">ACFFSA_45620</name>
</gene>
<name>A0ABV5SFD8_9ACTN</name>
<dbReference type="RefSeq" id="WP_344991683.1">
    <property type="nucleotide sequence ID" value="NZ_BAAAXV010000005.1"/>
</dbReference>
<evidence type="ECO:0000313" key="2">
    <source>
        <dbReference type="Proteomes" id="UP001589532"/>
    </source>
</evidence>